<dbReference type="AlphaFoldDB" id="A0A8S1B0U2"/>
<evidence type="ECO:0000313" key="1">
    <source>
        <dbReference type="EMBL" id="CAB3234683.1"/>
    </source>
</evidence>
<accession>A0A8S1B0U2</accession>
<reference evidence="3 4" key="1">
    <citation type="submission" date="2020-04" db="EMBL/GenBank/DDBJ databases">
        <authorList>
            <person name="Wallbank WR R."/>
            <person name="Pardo Diaz C."/>
            <person name="Kozak K."/>
            <person name="Martin S."/>
            <person name="Jiggins C."/>
            <person name="Moest M."/>
            <person name="Warren A I."/>
            <person name="Byers J.R.P. K."/>
            <person name="Montejo-Kovacevich G."/>
            <person name="Yen C E."/>
        </authorList>
    </citation>
    <scope>NUCLEOTIDE SEQUENCE [LARGE SCALE GENOMIC DNA]</scope>
</reference>
<comment type="caution">
    <text evidence="2">The sequence shown here is derived from an EMBL/GenBank/DDBJ whole genome shotgun (WGS) entry which is preliminary data.</text>
</comment>
<keyword evidence="3" id="KW-1185">Reference proteome</keyword>
<evidence type="ECO:0000313" key="2">
    <source>
        <dbReference type="EMBL" id="CAB3252000.1"/>
    </source>
</evidence>
<evidence type="ECO:0000313" key="3">
    <source>
        <dbReference type="Proteomes" id="UP000494106"/>
    </source>
</evidence>
<organism evidence="2 4">
    <name type="scientific">Arctia plantaginis</name>
    <name type="common">Wood tiger moth</name>
    <name type="synonym">Phalaena plantaginis</name>
    <dbReference type="NCBI Taxonomy" id="874455"/>
    <lineage>
        <taxon>Eukaryota</taxon>
        <taxon>Metazoa</taxon>
        <taxon>Ecdysozoa</taxon>
        <taxon>Arthropoda</taxon>
        <taxon>Hexapoda</taxon>
        <taxon>Insecta</taxon>
        <taxon>Pterygota</taxon>
        <taxon>Neoptera</taxon>
        <taxon>Endopterygota</taxon>
        <taxon>Lepidoptera</taxon>
        <taxon>Glossata</taxon>
        <taxon>Ditrysia</taxon>
        <taxon>Noctuoidea</taxon>
        <taxon>Erebidae</taxon>
        <taxon>Arctiinae</taxon>
        <taxon>Arctia</taxon>
    </lineage>
</organism>
<name>A0A8S1B0U2_ARCPL</name>
<dbReference type="Proteomes" id="UP000494256">
    <property type="component" value="Unassembled WGS sequence"/>
</dbReference>
<protein>
    <submittedName>
        <fullName evidence="2">Uncharacterized protein</fullName>
    </submittedName>
</protein>
<sequence>MCGERFLFSVDVHSRGEACATQYNGEPAYVGKRATIKAYVWTELDTYYSKKCASHDARRASVKKMRLFESFGTCRIDPANTPPHSVHVAAVVSIITHVIMIKNSKRRFDLLAGSPRYN</sequence>
<evidence type="ECO:0000313" key="4">
    <source>
        <dbReference type="Proteomes" id="UP000494256"/>
    </source>
</evidence>
<proteinExistence type="predicted"/>
<dbReference type="EMBL" id="CADEBD010000364">
    <property type="protein sequence ID" value="CAB3252000.1"/>
    <property type="molecule type" value="Genomic_DNA"/>
</dbReference>
<dbReference type="Proteomes" id="UP000494106">
    <property type="component" value="Unassembled WGS sequence"/>
</dbReference>
<gene>
    <name evidence="2" type="ORF">APLA_LOCUS13852</name>
    <name evidence="1" type="ORF">APLA_LOCUS5737</name>
</gene>
<dbReference type="EMBL" id="CADEBC010000483">
    <property type="protein sequence ID" value="CAB3234683.1"/>
    <property type="molecule type" value="Genomic_DNA"/>
</dbReference>